<dbReference type="PANTHER" id="PTHR43333:SF1">
    <property type="entry name" value="D-ISOMER SPECIFIC 2-HYDROXYACID DEHYDROGENASE NAD-BINDING DOMAIN-CONTAINING PROTEIN"/>
    <property type="match status" value="1"/>
</dbReference>
<dbReference type="Gene3D" id="3.40.50.720">
    <property type="entry name" value="NAD(P)-binding Rossmann-like Domain"/>
    <property type="match status" value="2"/>
</dbReference>
<organism evidence="4 5">
    <name type="scientific">Planktothricoides raciborskii FACHB-1370</name>
    <dbReference type="NCBI Taxonomy" id="2949576"/>
    <lineage>
        <taxon>Bacteria</taxon>
        <taxon>Bacillati</taxon>
        <taxon>Cyanobacteriota</taxon>
        <taxon>Cyanophyceae</taxon>
        <taxon>Oscillatoriophycideae</taxon>
        <taxon>Oscillatoriales</taxon>
        <taxon>Oscillatoriaceae</taxon>
        <taxon>Planktothricoides</taxon>
    </lineage>
</organism>
<keyword evidence="5" id="KW-1185">Reference proteome</keyword>
<protein>
    <submittedName>
        <fullName evidence="4">Glyoxylate/hydroxypyruvate reductase A</fullName>
    </submittedName>
</protein>
<reference evidence="4 5" key="1">
    <citation type="journal article" date="2020" name="ISME J.">
        <title>Comparative genomics reveals insights into cyanobacterial evolution and habitat adaptation.</title>
        <authorList>
            <person name="Chen M.Y."/>
            <person name="Teng W.K."/>
            <person name="Zhao L."/>
            <person name="Hu C.X."/>
            <person name="Zhou Y.K."/>
            <person name="Han B.P."/>
            <person name="Song L.R."/>
            <person name="Shu W.S."/>
        </authorList>
    </citation>
    <scope>NUCLEOTIDE SEQUENCE [LARGE SCALE GENOMIC DNA]</scope>
    <source>
        <strain evidence="4 5">FACHB-1370</strain>
    </source>
</reference>
<evidence type="ECO:0000313" key="4">
    <source>
        <dbReference type="EMBL" id="MBD2544862.1"/>
    </source>
</evidence>
<comment type="caution">
    <text evidence="4">The sequence shown here is derived from an EMBL/GenBank/DDBJ whole genome shotgun (WGS) entry which is preliminary data.</text>
</comment>
<gene>
    <name evidence="4" type="ORF">H6G72_13650</name>
</gene>
<evidence type="ECO:0000313" key="5">
    <source>
        <dbReference type="Proteomes" id="UP000641954"/>
    </source>
</evidence>
<evidence type="ECO:0000256" key="1">
    <source>
        <dbReference type="ARBA" id="ARBA00023002"/>
    </source>
</evidence>
<keyword evidence="1" id="KW-0560">Oxidoreductase</keyword>
<dbReference type="InterPro" id="IPR029753">
    <property type="entry name" value="D-isomer_DH_CS"/>
</dbReference>
<dbReference type="InterPro" id="IPR036291">
    <property type="entry name" value="NAD(P)-bd_dom_sf"/>
</dbReference>
<evidence type="ECO:0000256" key="2">
    <source>
        <dbReference type="ARBA" id="ARBA00023027"/>
    </source>
</evidence>
<keyword evidence="2" id="KW-0520">NAD</keyword>
<accession>A0ABR8EH31</accession>
<dbReference type="InterPro" id="IPR006140">
    <property type="entry name" value="D-isomer_DH_NAD-bd"/>
</dbReference>
<name>A0ABR8EH31_9CYAN</name>
<dbReference type="RefSeq" id="WP_190878670.1">
    <property type="nucleotide sequence ID" value="NZ_JACJSK010000017.1"/>
</dbReference>
<dbReference type="PROSITE" id="PS00671">
    <property type="entry name" value="D_2_HYDROXYACID_DH_3"/>
    <property type="match status" value="1"/>
</dbReference>
<proteinExistence type="predicted"/>
<sequence>MAVLILTEIAPTDVWFSNLIAQLKQRQPDINLRVWPECGNLEDIEIVLAWQPPLGVMQNLPNLKLIISLGASVDRILVDPNLPDQIPIVRLVSRGKTLQMAQYVILAVLLFQRRFIDDQQLQRSRQWEYLSVPDAISFTVGILGLGFFGSTVATKLAAIGFPVRGWSRNSQQIEGVESFYGDEQFELFLSQCRAIVCVLPVTSETKGILSNETFSALPQGAYLINVGRGKHLVETDLLSALDSGQIAGACLDVFNTEPLPHDHPFWSHPRIIVTPHIAAEGQPDDVADFILETIAIYKTGQPLKYLVERNRGY</sequence>
<dbReference type="SUPFAM" id="SSF51735">
    <property type="entry name" value="NAD(P)-binding Rossmann-fold domains"/>
    <property type="match status" value="1"/>
</dbReference>
<dbReference type="Pfam" id="PF02826">
    <property type="entry name" value="2-Hacid_dh_C"/>
    <property type="match status" value="1"/>
</dbReference>
<evidence type="ECO:0000259" key="3">
    <source>
        <dbReference type="Pfam" id="PF02826"/>
    </source>
</evidence>
<feature type="domain" description="D-isomer specific 2-hydroxyacid dehydrogenase NAD-binding" evidence="3">
    <location>
        <begin position="108"/>
        <end position="278"/>
    </location>
</feature>
<dbReference type="Proteomes" id="UP000641954">
    <property type="component" value="Unassembled WGS sequence"/>
</dbReference>
<dbReference type="CDD" id="cd12164">
    <property type="entry name" value="GDH_like_2"/>
    <property type="match status" value="1"/>
</dbReference>
<dbReference type="PANTHER" id="PTHR43333">
    <property type="entry name" value="2-HACID_DH_C DOMAIN-CONTAINING PROTEIN"/>
    <property type="match status" value="1"/>
</dbReference>
<dbReference type="EMBL" id="JACJSK010000017">
    <property type="protein sequence ID" value="MBD2544862.1"/>
    <property type="molecule type" value="Genomic_DNA"/>
</dbReference>